<feature type="compositionally biased region" description="Low complexity" evidence="1">
    <location>
        <begin position="63"/>
        <end position="79"/>
    </location>
</feature>
<evidence type="ECO:0000256" key="1">
    <source>
        <dbReference type="SAM" id="MobiDB-lite"/>
    </source>
</evidence>
<comment type="caution">
    <text evidence="2">The sequence shown here is derived from an EMBL/GenBank/DDBJ whole genome shotgun (WGS) entry which is preliminary data.</text>
</comment>
<protein>
    <submittedName>
        <fullName evidence="2">Uncharacterized protein</fullName>
    </submittedName>
</protein>
<dbReference type="AlphaFoldDB" id="A0A369IY14"/>
<accession>A0A369IY14</accession>
<keyword evidence="3" id="KW-1185">Reference proteome</keyword>
<feature type="region of interest" description="Disordered" evidence="1">
    <location>
        <begin position="43"/>
        <end position="79"/>
    </location>
</feature>
<organism evidence="2 3">
    <name type="scientific">Hypsizygus marmoreus</name>
    <name type="common">White beech mushroom</name>
    <name type="synonym">Agaricus marmoreus</name>
    <dbReference type="NCBI Taxonomy" id="39966"/>
    <lineage>
        <taxon>Eukaryota</taxon>
        <taxon>Fungi</taxon>
        <taxon>Dikarya</taxon>
        <taxon>Basidiomycota</taxon>
        <taxon>Agaricomycotina</taxon>
        <taxon>Agaricomycetes</taxon>
        <taxon>Agaricomycetidae</taxon>
        <taxon>Agaricales</taxon>
        <taxon>Tricholomatineae</taxon>
        <taxon>Lyophyllaceae</taxon>
        <taxon>Hypsizygus</taxon>
    </lineage>
</organism>
<evidence type="ECO:0000313" key="2">
    <source>
        <dbReference type="EMBL" id="RDB14671.1"/>
    </source>
</evidence>
<name>A0A369IY14_HYPMA</name>
<gene>
    <name evidence="2" type="ORF">Hypma_016572</name>
</gene>
<evidence type="ECO:0000313" key="3">
    <source>
        <dbReference type="Proteomes" id="UP000076154"/>
    </source>
</evidence>
<sequence>MYSAVQQCTLRGSREVYRQRTSPMHALLTPDDELNCKRRNVTGARGRERRNMYASPRPAQDKLAPPSSLSILASHYPEP</sequence>
<dbReference type="Proteomes" id="UP000076154">
    <property type="component" value="Unassembled WGS sequence"/>
</dbReference>
<proteinExistence type="predicted"/>
<dbReference type="InParanoid" id="A0A369IY14"/>
<reference evidence="2" key="1">
    <citation type="submission" date="2018-04" db="EMBL/GenBank/DDBJ databases">
        <title>Whole genome sequencing of Hypsizygus marmoreus.</title>
        <authorList>
            <person name="Choi I.-G."/>
            <person name="Min B."/>
            <person name="Kim J.-G."/>
            <person name="Kim S."/>
            <person name="Oh Y.-L."/>
            <person name="Kong W.-S."/>
            <person name="Park H."/>
            <person name="Jeong J."/>
            <person name="Song E.-S."/>
        </authorList>
    </citation>
    <scope>NUCLEOTIDE SEQUENCE [LARGE SCALE GENOMIC DNA]</scope>
    <source>
        <strain evidence="2">51987-8</strain>
    </source>
</reference>
<dbReference type="EMBL" id="LUEZ02000096">
    <property type="protein sequence ID" value="RDB14671.1"/>
    <property type="molecule type" value="Genomic_DNA"/>
</dbReference>